<organism evidence="3 4">
    <name type="scientific">Veillonella montpellierensis DNF00314</name>
    <dbReference type="NCBI Taxonomy" id="1401067"/>
    <lineage>
        <taxon>Bacteria</taxon>
        <taxon>Bacillati</taxon>
        <taxon>Bacillota</taxon>
        <taxon>Negativicutes</taxon>
        <taxon>Veillonellales</taxon>
        <taxon>Veillonellaceae</taxon>
        <taxon>Veillonella</taxon>
    </lineage>
</organism>
<evidence type="ECO:0000313" key="3">
    <source>
        <dbReference type="EMBL" id="KGF48317.1"/>
    </source>
</evidence>
<proteinExistence type="predicted"/>
<dbReference type="InterPro" id="IPR002201">
    <property type="entry name" value="Glyco_trans_9"/>
</dbReference>
<keyword evidence="4" id="KW-1185">Reference proteome</keyword>
<evidence type="ECO:0000256" key="1">
    <source>
        <dbReference type="ARBA" id="ARBA00022676"/>
    </source>
</evidence>
<dbReference type="InterPro" id="IPR051199">
    <property type="entry name" value="LPS_LOS_Heptosyltrfase"/>
</dbReference>
<dbReference type="Gene3D" id="3.40.50.2000">
    <property type="entry name" value="Glycogen Phosphorylase B"/>
    <property type="match status" value="2"/>
</dbReference>
<accession>A0A096C012</accession>
<dbReference type="EMBL" id="JRNT01000005">
    <property type="protein sequence ID" value="KGF48317.1"/>
    <property type="molecule type" value="Genomic_DNA"/>
</dbReference>
<dbReference type="Pfam" id="PF01075">
    <property type="entry name" value="Glyco_transf_9"/>
    <property type="match status" value="1"/>
</dbReference>
<dbReference type="PANTHER" id="PTHR30160:SF1">
    <property type="entry name" value="LIPOPOLYSACCHARIDE 1,2-N-ACETYLGLUCOSAMINETRANSFERASE-RELATED"/>
    <property type="match status" value="1"/>
</dbReference>
<sequence length="347" mass="39228">MIELNHKHIVVTFLMHLGDVILTSPFVEVLRRAAPNSHITYVIDEKLADVMRYSPYIDRLVVVDKKGKHNSIRGLNEIARQIRQDKVPDIVINLHPNERTSYLAWKIGGHFTTGMSHFLFRPFMSQYIRLDRRTRHAADMYLHVLEELGVSNIENHGLHIETCPTWDKIADDFYRQSGVVDSDKVIGFNIGSAVIEKRWPKERFALVADYFANRGYKTIFFGGQMDVDMVCDVQQLMKSSPIIGTGKFSIGELAAAMRRCQVLVTNDSGPMHVAVSQGVPIVALYGPSNPFFYGPYKSKAIVLESMDSYDIHKNMKQVIREGTYKGLSVINTDDVIHAVESIVSTGV</sequence>
<dbReference type="CDD" id="cd03789">
    <property type="entry name" value="GT9_LPS_heptosyltransferase"/>
    <property type="match status" value="1"/>
</dbReference>
<keyword evidence="1" id="KW-0328">Glycosyltransferase</keyword>
<dbReference type="GO" id="GO:0009244">
    <property type="term" value="P:lipopolysaccharide core region biosynthetic process"/>
    <property type="evidence" value="ECO:0007669"/>
    <property type="project" value="TreeGrafter"/>
</dbReference>
<dbReference type="PANTHER" id="PTHR30160">
    <property type="entry name" value="TETRAACYLDISACCHARIDE 4'-KINASE-RELATED"/>
    <property type="match status" value="1"/>
</dbReference>
<dbReference type="AlphaFoldDB" id="A0A096C012"/>
<reference evidence="3 4" key="1">
    <citation type="submission" date="2014-07" db="EMBL/GenBank/DDBJ databases">
        <authorList>
            <person name="McCorrison J."/>
            <person name="Sanka R."/>
            <person name="Torralba M."/>
            <person name="Gillis M."/>
            <person name="Haft D.H."/>
            <person name="Methe B."/>
            <person name="Sutton G."/>
            <person name="Nelson K.E."/>
        </authorList>
    </citation>
    <scope>NUCLEOTIDE SEQUENCE [LARGE SCALE GENOMIC DNA]</scope>
    <source>
        <strain evidence="3 4">DNF00314</strain>
    </source>
</reference>
<evidence type="ECO:0000313" key="4">
    <source>
        <dbReference type="Proteomes" id="UP000029628"/>
    </source>
</evidence>
<dbReference type="Proteomes" id="UP000029628">
    <property type="component" value="Unassembled WGS sequence"/>
</dbReference>
<dbReference type="GO" id="GO:0005829">
    <property type="term" value="C:cytosol"/>
    <property type="evidence" value="ECO:0007669"/>
    <property type="project" value="TreeGrafter"/>
</dbReference>
<dbReference type="SUPFAM" id="SSF53756">
    <property type="entry name" value="UDP-Glycosyltransferase/glycogen phosphorylase"/>
    <property type="match status" value="1"/>
</dbReference>
<keyword evidence="2 3" id="KW-0808">Transferase</keyword>
<evidence type="ECO:0000256" key="2">
    <source>
        <dbReference type="ARBA" id="ARBA00022679"/>
    </source>
</evidence>
<name>A0A096C012_9FIRM</name>
<protein>
    <submittedName>
        <fullName evidence="3">Glycosyl transferase</fullName>
    </submittedName>
</protein>
<dbReference type="eggNOG" id="COG0859">
    <property type="taxonomic scope" value="Bacteria"/>
</dbReference>
<dbReference type="GO" id="GO:0008713">
    <property type="term" value="F:ADP-heptose-lipopolysaccharide heptosyltransferase activity"/>
    <property type="evidence" value="ECO:0007669"/>
    <property type="project" value="TreeGrafter"/>
</dbReference>
<comment type="caution">
    <text evidence="3">The sequence shown here is derived from an EMBL/GenBank/DDBJ whole genome shotgun (WGS) entry which is preliminary data.</text>
</comment>
<gene>
    <name evidence="3" type="ORF">HMPREF0872_01625</name>
</gene>